<name>A0A409Y3G4_9AGAR</name>
<dbReference type="PANTHER" id="PTHR12466:SF8">
    <property type="entry name" value="PARAFIBROMIN"/>
    <property type="match status" value="1"/>
</dbReference>
<evidence type="ECO:0000256" key="5">
    <source>
        <dbReference type="SAM" id="MobiDB-lite"/>
    </source>
</evidence>
<evidence type="ECO:0000313" key="8">
    <source>
        <dbReference type="Proteomes" id="UP000284706"/>
    </source>
</evidence>
<evidence type="ECO:0000256" key="4">
    <source>
        <dbReference type="ARBA" id="ARBA00023242"/>
    </source>
</evidence>
<comment type="subcellular location">
    <subcellularLocation>
        <location evidence="1">Nucleus</location>
    </subcellularLocation>
</comment>
<protein>
    <recommendedName>
        <fullName evidence="6">Cell division control protein 73 C-terminal domain-containing protein</fullName>
    </recommendedName>
</protein>
<feature type="compositionally biased region" description="Low complexity" evidence="5">
    <location>
        <begin position="125"/>
        <end position="139"/>
    </location>
</feature>
<evidence type="ECO:0000256" key="1">
    <source>
        <dbReference type="ARBA" id="ARBA00004123"/>
    </source>
</evidence>
<sequence>MSLDTTDPLLALRQAIKSHSKVTYANDSGPCSSLPEATELVIDGKSYPKTTRTRYRKAGSTSDFYTLDAVYVAWLLRQANGAEYMKNAREHGLAVGFVSVTERKHVVDWLEGKASDDDRIAPLATESTTPPGSPSRTTTGQALPPTPRSRPAETTTATPAKRRYVTDTHDLEVVKRIKQNEAELQDRNTVLRGIKPNNFTAVRTAFSERLKKLKETGRSGAAPTSTTPATDPKLLARKARHNQPIIMISSSPTALITMHNVKKFLEDSVFEPSQDARARAAAEGSVRPEDLIPIYRKRTFIDSSGKETLIKTTYFVVDSVEALSKFGPDAWDRVVCVMTTGQAWQFRPYKWNEPRQLFHNVKGIYVSWSNDPPNAKIKDWNVTELKIDPHRRHVDKSTVANFWKILETWIQTHKPSLMKS</sequence>
<dbReference type="GO" id="GO:0016593">
    <property type="term" value="C:Cdc73/Paf1 complex"/>
    <property type="evidence" value="ECO:0007669"/>
    <property type="project" value="InterPro"/>
</dbReference>
<gene>
    <name evidence="7" type="ORF">CVT26_002720</name>
</gene>
<dbReference type="GO" id="GO:0006368">
    <property type="term" value="P:transcription elongation by RNA polymerase II"/>
    <property type="evidence" value="ECO:0007669"/>
    <property type="project" value="InterPro"/>
</dbReference>
<feature type="region of interest" description="Disordered" evidence="5">
    <location>
        <begin position="117"/>
        <end position="160"/>
    </location>
</feature>
<keyword evidence="8" id="KW-1185">Reference proteome</keyword>
<dbReference type="FunFam" id="3.40.50.11990:FF:000004">
    <property type="entry name" value="Potential RNA Pol II elongation accessory factor"/>
    <property type="match status" value="1"/>
</dbReference>
<feature type="domain" description="Cell division control protein 73 C-terminal" evidence="6">
    <location>
        <begin position="241"/>
        <end position="409"/>
    </location>
</feature>
<accession>A0A409Y3G4</accession>
<dbReference type="AlphaFoldDB" id="A0A409Y3G4"/>
<dbReference type="OrthoDB" id="2186602at2759"/>
<evidence type="ECO:0000256" key="3">
    <source>
        <dbReference type="ARBA" id="ARBA00023163"/>
    </source>
</evidence>
<dbReference type="PANTHER" id="PTHR12466">
    <property type="entry name" value="CDC73 DOMAIN PROTEIN"/>
    <property type="match status" value="1"/>
</dbReference>
<dbReference type="Pfam" id="PF05179">
    <property type="entry name" value="CDC73_C"/>
    <property type="match status" value="1"/>
</dbReference>
<evidence type="ECO:0000313" key="7">
    <source>
        <dbReference type="EMBL" id="PPQ97491.1"/>
    </source>
</evidence>
<dbReference type="FunCoup" id="A0A409Y3G4">
    <property type="interactions" value="71"/>
</dbReference>
<keyword evidence="3" id="KW-0804">Transcription</keyword>
<keyword evidence="4" id="KW-0539">Nucleus</keyword>
<evidence type="ECO:0000256" key="2">
    <source>
        <dbReference type="ARBA" id="ARBA00010427"/>
    </source>
</evidence>
<proteinExistence type="inferred from homology"/>
<dbReference type="EMBL" id="NHYE01001243">
    <property type="protein sequence ID" value="PPQ97491.1"/>
    <property type="molecule type" value="Genomic_DNA"/>
</dbReference>
<organism evidence="7 8">
    <name type="scientific">Gymnopilus dilepis</name>
    <dbReference type="NCBI Taxonomy" id="231916"/>
    <lineage>
        <taxon>Eukaryota</taxon>
        <taxon>Fungi</taxon>
        <taxon>Dikarya</taxon>
        <taxon>Basidiomycota</taxon>
        <taxon>Agaricomycotina</taxon>
        <taxon>Agaricomycetes</taxon>
        <taxon>Agaricomycetidae</taxon>
        <taxon>Agaricales</taxon>
        <taxon>Agaricineae</taxon>
        <taxon>Hymenogastraceae</taxon>
        <taxon>Gymnopilus</taxon>
    </lineage>
</organism>
<comment type="caution">
    <text evidence="7">The sequence shown here is derived from an EMBL/GenBank/DDBJ whole genome shotgun (WGS) entry which is preliminary data.</text>
</comment>
<evidence type="ECO:0000259" key="6">
    <source>
        <dbReference type="Pfam" id="PF05179"/>
    </source>
</evidence>
<dbReference type="InParanoid" id="A0A409Y3G4"/>
<dbReference type="GO" id="GO:0000993">
    <property type="term" value="F:RNA polymerase II complex binding"/>
    <property type="evidence" value="ECO:0007669"/>
    <property type="project" value="TreeGrafter"/>
</dbReference>
<comment type="similarity">
    <text evidence="2">Belongs to the CDC73 family.</text>
</comment>
<dbReference type="InterPro" id="IPR038103">
    <property type="entry name" value="CDC73_C_sf"/>
</dbReference>
<dbReference type="InterPro" id="IPR031336">
    <property type="entry name" value="CDC73_C"/>
</dbReference>
<dbReference type="Gene3D" id="3.40.50.11990">
    <property type="entry name" value="RNA polymerase II accessory factor, Cdc73 C-terminal domain"/>
    <property type="match status" value="1"/>
</dbReference>
<reference evidence="7 8" key="1">
    <citation type="journal article" date="2018" name="Evol. Lett.">
        <title>Horizontal gene cluster transfer increased hallucinogenic mushroom diversity.</title>
        <authorList>
            <person name="Reynolds H.T."/>
            <person name="Vijayakumar V."/>
            <person name="Gluck-Thaler E."/>
            <person name="Korotkin H.B."/>
            <person name="Matheny P.B."/>
            <person name="Slot J.C."/>
        </authorList>
    </citation>
    <scope>NUCLEOTIDE SEQUENCE [LARGE SCALE GENOMIC DNA]</scope>
    <source>
        <strain evidence="7 8">SRW20</strain>
    </source>
</reference>
<dbReference type="Proteomes" id="UP000284706">
    <property type="component" value="Unassembled WGS sequence"/>
</dbReference>
<dbReference type="STRING" id="231916.A0A409Y3G4"/>
<dbReference type="InterPro" id="IPR007852">
    <property type="entry name" value="Cdc73/Parafibromin"/>
</dbReference>
<dbReference type="GO" id="GO:0032968">
    <property type="term" value="P:positive regulation of transcription elongation by RNA polymerase II"/>
    <property type="evidence" value="ECO:0007669"/>
    <property type="project" value="TreeGrafter"/>
</dbReference>